<evidence type="ECO:0000256" key="1">
    <source>
        <dbReference type="SAM" id="MobiDB-lite"/>
    </source>
</evidence>
<dbReference type="Pfam" id="PF04774">
    <property type="entry name" value="HABP4_PAI-RBP1"/>
    <property type="match status" value="1"/>
</dbReference>
<evidence type="ECO:0000313" key="3">
    <source>
        <dbReference type="EMBL" id="KAJ3472301.1"/>
    </source>
</evidence>
<feature type="compositionally biased region" description="Basic and acidic residues" evidence="1">
    <location>
        <begin position="38"/>
        <end position="51"/>
    </location>
</feature>
<reference evidence="3" key="1">
    <citation type="submission" date="2022-07" db="EMBL/GenBank/DDBJ databases">
        <title>Genome Sequence of Physisporinus lineatus.</title>
        <authorList>
            <person name="Buettner E."/>
        </authorList>
    </citation>
    <scope>NUCLEOTIDE SEQUENCE</scope>
    <source>
        <strain evidence="3">VT162</strain>
    </source>
</reference>
<feature type="region of interest" description="Disordered" evidence="1">
    <location>
        <begin position="1"/>
        <end position="59"/>
    </location>
</feature>
<dbReference type="Gene3D" id="6.10.140.1040">
    <property type="match status" value="1"/>
</dbReference>
<evidence type="ECO:0000313" key="4">
    <source>
        <dbReference type="Proteomes" id="UP001212997"/>
    </source>
</evidence>
<protein>
    <recommendedName>
        <fullName evidence="2">Hyaluronan/mRNA-binding protein domain-containing protein</fullName>
    </recommendedName>
</protein>
<comment type="caution">
    <text evidence="3">The sequence shown here is derived from an EMBL/GenBank/DDBJ whole genome shotgun (WGS) entry which is preliminary data.</text>
</comment>
<dbReference type="Proteomes" id="UP001212997">
    <property type="component" value="Unassembled WGS sequence"/>
</dbReference>
<dbReference type="AlphaFoldDB" id="A0AAD5UN93"/>
<feature type="domain" description="Hyaluronan/mRNA-binding protein" evidence="2">
    <location>
        <begin position="24"/>
        <end position="84"/>
    </location>
</feature>
<feature type="compositionally biased region" description="Low complexity" evidence="1">
    <location>
        <begin position="20"/>
        <end position="37"/>
    </location>
</feature>
<dbReference type="InterPro" id="IPR006861">
    <property type="entry name" value="HABP4_PAIRBP1-bd"/>
</dbReference>
<sequence length="121" mass="13320">MLITILRVNPKTKTPAETWGAAGEAANPEEGAAPAAAEGDKAGEGRRREREPEEEDNTLTLDQYFKQQKELDIVPKLETRKANEGDDSIFKGATLVTKKDEDEDAYFIGKVMLAILQVIDS</sequence>
<proteinExistence type="predicted"/>
<organism evidence="3 4">
    <name type="scientific">Meripilus lineatus</name>
    <dbReference type="NCBI Taxonomy" id="2056292"/>
    <lineage>
        <taxon>Eukaryota</taxon>
        <taxon>Fungi</taxon>
        <taxon>Dikarya</taxon>
        <taxon>Basidiomycota</taxon>
        <taxon>Agaricomycotina</taxon>
        <taxon>Agaricomycetes</taxon>
        <taxon>Polyporales</taxon>
        <taxon>Meripilaceae</taxon>
        <taxon>Meripilus</taxon>
    </lineage>
</organism>
<name>A0AAD5UN93_9APHY</name>
<keyword evidence="4" id="KW-1185">Reference proteome</keyword>
<gene>
    <name evidence="3" type="ORF">NLI96_g13373</name>
</gene>
<accession>A0AAD5UN93</accession>
<evidence type="ECO:0000259" key="2">
    <source>
        <dbReference type="Pfam" id="PF04774"/>
    </source>
</evidence>
<dbReference type="EMBL" id="JANAWD010002172">
    <property type="protein sequence ID" value="KAJ3472301.1"/>
    <property type="molecule type" value="Genomic_DNA"/>
</dbReference>